<protein>
    <recommendedName>
        <fullName evidence="2">KOW domain-containing protein</fullName>
    </recommendedName>
</protein>
<name>A0A645F946_9ZZZZ</name>
<accession>A0A645F946</accession>
<gene>
    <name evidence="1" type="ORF">SDC9_158202</name>
</gene>
<comment type="caution">
    <text evidence="1">The sequence shown here is derived from an EMBL/GenBank/DDBJ whole genome shotgun (WGS) entry which is preliminary data.</text>
</comment>
<organism evidence="1">
    <name type="scientific">bioreactor metagenome</name>
    <dbReference type="NCBI Taxonomy" id="1076179"/>
    <lineage>
        <taxon>unclassified sequences</taxon>
        <taxon>metagenomes</taxon>
        <taxon>ecological metagenomes</taxon>
    </lineage>
</organism>
<dbReference type="EMBL" id="VSSQ01057094">
    <property type="protein sequence ID" value="MPN10905.1"/>
    <property type="molecule type" value="Genomic_DNA"/>
</dbReference>
<proteinExistence type="predicted"/>
<evidence type="ECO:0000313" key="1">
    <source>
        <dbReference type="EMBL" id="MPN10905.1"/>
    </source>
</evidence>
<evidence type="ECO:0008006" key="2">
    <source>
        <dbReference type="Google" id="ProtNLM"/>
    </source>
</evidence>
<reference evidence="1" key="1">
    <citation type="submission" date="2019-08" db="EMBL/GenBank/DDBJ databases">
        <authorList>
            <person name="Kucharzyk K."/>
            <person name="Murdoch R.W."/>
            <person name="Higgins S."/>
            <person name="Loffler F."/>
        </authorList>
    </citation>
    <scope>NUCLEOTIDE SEQUENCE</scope>
</reference>
<dbReference type="AlphaFoldDB" id="A0A645F946"/>
<sequence>MTKQKVVINYKVGDKVRAIFRKYGRHEFIGIIKEIETDKHALPGTWVSVLPTEMRKYDEHVDFMINEKLCFLIPECDVLEVIE</sequence>